<organism evidence="2 3">
    <name type="scientific">Physcomitrium patens</name>
    <name type="common">Spreading-leaved earth moss</name>
    <name type="synonym">Physcomitrella patens</name>
    <dbReference type="NCBI Taxonomy" id="3218"/>
    <lineage>
        <taxon>Eukaryota</taxon>
        <taxon>Viridiplantae</taxon>
        <taxon>Streptophyta</taxon>
        <taxon>Embryophyta</taxon>
        <taxon>Bryophyta</taxon>
        <taxon>Bryophytina</taxon>
        <taxon>Bryopsida</taxon>
        <taxon>Funariidae</taxon>
        <taxon>Funariales</taxon>
        <taxon>Funariaceae</taxon>
        <taxon>Physcomitrium</taxon>
    </lineage>
</organism>
<sequence>MGRYDEDTVMSMSAELDNVMLEIVCHMMEPCPCEDFWKAKFEEAVDSQRQLQEHVHVLLRRLEEADFRCLKAREEAALNSQALKKQVAETQRLAAECKSLTLDCESLTQECSRLENECHLYHNDREVFMEAADEAEERAAQAEESADVANRRVEELLQELESCRDYTSAVFPSSTQNVPALRKRVTELEIQFHKLQDEAVRSCLDVDTKEGHDLLKEQNSHLSEVIQWYEVTKAELKRLQGAFSTMEKARDEMIVSNMVSSAISAGVVKALEQDRDEAVSSLNLQFKAILKRMQGEFRSSRERLLKKWTEGEGGRDRMKAAEKGLRSLLMEVDALRQEIVIYKGNLEKAQDKIHMLAEENEALRLLLKVKCNSCLEYRGSEFIIDGKLRDLLTRDVYDNPALVAAGAAPSKFNPPRLSSGTHGFRPEDIDCEATIELASRCCIM</sequence>
<dbReference type="Gramene" id="Pp3c13_22900V3.3">
    <property type="protein sequence ID" value="Pp3c13_22900V3.3"/>
    <property type="gene ID" value="Pp3c13_22900"/>
</dbReference>
<dbReference type="EMBL" id="ABEU02000013">
    <property type="status" value="NOT_ANNOTATED_CDS"/>
    <property type="molecule type" value="Genomic_DNA"/>
</dbReference>
<reference evidence="2 3" key="1">
    <citation type="journal article" date="2008" name="Science">
        <title>The Physcomitrella genome reveals evolutionary insights into the conquest of land by plants.</title>
        <authorList>
            <person name="Rensing S."/>
            <person name="Lang D."/>
            <person name="Zimmer A."/>
            <person name="Terry A."/>
            <person name="Salamov A."/>
            <person name="Shapiro H."/>
            <person name="Nishiyama T."/>
            <person name="Perroud P.-F."/>
            <person name="Lindquist E."/>
            <person name="Kamisugi Y."/>
            <person name="Tanahashi T."/>
            <person name="Sakakibara K."/>
            <person name="Fujita T."/>
            <person name="Oishi K."/>
            <person name="Shin-I T."/>
            <person name="Kuroki Y."/>
            <person name="Toyoda A."/>
            <person name="Suzuki Y."/>
            <person name="Hashimoto A."/>
            <person name="Yamaguchi K."/>
            <person name="Sugano A."/>
            <person name="Kohara Y."/>
            <person name="Fujiyama A."/>
            <person name="Anterola A."/>
            <person name="Aoki S."/>
            <person name="Ashton N."/>
            <person name="Barbazuk W.B."/>
            <person name="Barker E."/>
            <person name="Bennetzen J."/>
            <person name="Bezanilla M."/>
            <person name="Blankenship R."/>
            <person name="Cho S.H."/>
            <person name="Dutcher S."/>
            <person name="Estelle M."/>
            <person name="Fawcett J.A."/>
            <person name="Gundlach H."/>
            <person name="Hanada K."/>
            <person name="Heyl A."/>
            <person name="Hicks K.A."/>
            <person name="Hugh J."/>
            <person name="Lohr M."/>
            <person name="Mayer K."/>
            <person name="Melkozernov A."/>
            <person name="Murata T."/>
            <person name="Nelson D."/>
            <person name="Pils B."/>
            <person name="Prigge M."/>
            <person name="Reiss B."/>
            <person name="Renner T."/>
            <person name="Rombauts S."/>
            <person name="Rushton P."/>
            <person name="Sanderfoot A."/>
            <person name="Schween G."/>
            <person name="Shiu S.-H."/>
            <person name="Stueber K."/>
            <person name="Theodoulou F.L."/>
            <person name="Tu H."/>
            <person name="Van de Peer Y."/>
            <person name="Verrier P.J."/>
            <person name="Waters E."/>
            <person name="Wood A."/>
            <person name="Yang L."/>
            <person name="Cove D."/>
            <person name="Cuming A."/>
            <person name="Hasebe M."/>
            <person name="Lucas S."/>
            <person name="Mishler D.B."/>
            <person name="Reski R."/>
            <person name="Grigoriev I."/>
            <person name="Quatrano R.S."/>
            <person name="Boore J.L."/>
        </authorList>
    </citation>
    <scope>NUCLEOTIDE SEQUENCE [LARGE SCALE GENOMIC DNA]</scope>
    <source>
        <strain evidence="2 3">cv. Gransden 2004</strain>
    </source>
</reference>
<accession>A0A7I4AKD2</accession>
<evidence type="ECO:0000313" key="2">
    <source>
        <dbReference type="EnsemblPlants" id="Pp3c13_22900V3.2"/>
    </source>
</evidence>
<feature type="coiled-coil region" evidence="1">
    <location>
        <begin position="73"/>
        <end position="198"/>
    </location>
</feature>
<name>A0A7I4AKD2_PHYPA</name>
<dbReference type="RefSeq" id="XP_024392128.1">
    <property type="nucleotide sequence ID" value="XM_024536360.2"/>
</dbReference>
<dbReference type="PANTHER" id="PTHR35689">
    <property type="entry name" value="EARLY ENDOSOME ANTIGEN"/>
    <property type="match status" value="1"/>
</dbReference>
<evidence type="ECO:0000256" key="1">
    <source>
        <dbReference type="SAM" id="Coils"/>
    </source>
</evidence>
<keyword evidence="3" id="KW-1185">Reference proteome</keyword>
<feature type="coiled-coil region" evidence="1">
    <location>
        <begin position="318"/>
        <end position="366"/>
    </location>
</feature>
<dbReference type="Proteomes" id="UP000006727">
    <property type="component" value="Chromosome 13"/>
</dbReference>
<dbReference type="GeneID" id="112290252"/>
<dbReference type="Gramene" id="Pp3c13_22900V3.2">
    <property type="protein sequence ID" value="Pp3c13_22900V3.2"/>
    <property type="gene ID" value="Pp3c13_22900"/>
</dbReference>
<dbReference type="PANTHER" id="PTHR35689:SF1">
    <property type="entry name" value="EARLY ENDOSOME ANTIGEN"/>
    <property type="match status" value="1"/>
</dbReference>
<proteinExistence type="predicted"/>
<evidence type="ECO:0000313" key="3">
    <source>
        <dbReference type="Proteomes" id="UP000006727"/>
    </source>
</evidence>
<protein>
    <submittedName>
        <fullName evidence="2">Uncharacterized protein</fullName>
    </submittedName>
</protein>
<dbReference type="AlphaFoldDB" id="A0A7I4AKD2"/>
<reference evidence="2 3" key="2">
    <citation type="journal article" date="2018" name="Plant J.">
        <title>The Physcomitrella patens chromosome-scale assembly reveals moss genome structure and evolution.</title>
        <authorList>
            <person name="Lang D."/>
            <person name="Ullrich K.K."/>
            <person name="Murat F."/>
            <person name="Fuchs J."/>
            <person name="Jenkins J."/>
            <person name="Haas F.B."/>
            <person name="Piednoel M."/>
            <person name="Gundlach H."/>
            <person name="Van Bel M."/>
            <person name="Meyberg R."/>
            <person name="Vives C."/>
            <person name="Morata J."/>
            <person name="Symeonidi A."/>
            <person name="Hiss M."/>
            <person name="Muchero W."/>
            <person name="Kamisugi Y."/>
            <person name="Saleh O."/>
            <person name="Blanc G."/>
            <person name="Decker E.L."/>
            <person name="van Gessel N."/>
            <person name="Grimwood J."/>
            <person name="Hayes R.D."/>
            <person name="Graham S.W."/>
            <person name="Gunter L.E."/>
            <person name="McDaniel S.F."/>
            <person name="Hoernstein S.N.W."/>
            <person name="Larsson A."/>
            <person name="Li F.W."/>
            <person name="Perroud P.F."/>
            <person name="Phillips J."/>
            <person name="Ranjan P."/>
            <person name="Rokshar D.S."/>
            <person name="Rothfels C.J."/>
            <person name="Schneider L."/>
            <person name="Shu S."/>
            <person name="Stevenson D.W."/>
            <person name="Thummler F."/>
            <person name="Tillich M."/>
            <person name="Villarreal Aguilar J.C."/>
            <person name="Widiez T."/>
            <person name="Wong G.K."/>
            <person name="Wymore A."/>
            <person name="Zhang Y."/>
            <person name="Zimmer A.D."/>
            <person name="Quatrano R.S."/>
            <person name="Mayer K.F.X."/>
            <person name="Goodstein D."/>
            <person name="Casacuberta J.M."/>
            <person name="Vandepoele K."/>
            <person name="Reski R."/>
            <person name="Cuming A.C."/>
            <person name="Tuskan G.A."/>
            <person name="Maumus F."/>
            <person name="Salse J."/>
            <person name="Schmutz J."/>
            <person name="Rensing S.A."/>
        </authorList>
    </citation>
    <scope>NUCLEOTIDE SEQUENCE [LARGE SCALE GENOMIC DNA]</scope>
    <source>
        <strain evidence="2 3">cv. Gransden 2004</strain>
    </source>
</reference>
<dbReference type="EnsemblPlants" id="Pp3c13_22900V3.3">
    <property type="protein sequence ID" value="Pp3c13_22900V3.3"/>
    <property type="gene ID" value="Pp3c13_22900"/>
</dbReference>
<keyword evidence="1" id="KW-0175">Coiled coil</keyword>
<reference evidence="2" key="3">
    <citation type="submission" date="2020-12" db="UniProtKB">
        <authorList>
            <consortium name="EnsemblPlants"/>
        </authorList>
    </citation>
    <scope>IDENTIFICATION</scope>
</reference>
<dbReference type="EnsemblPlants" id="Pp3c13_22900V3.2">
    <property type="protein sequence ID" value="Pp3c13_22900V3.2"/>
    <property type="gene ID" value="Pp3c13_22900"/>
</dbReference>
<gene>
    <name evidence="2" type="primary">LOC112290252</name>
</gene>